<gene>
    <name evidence="2" type="ORF">QQS21_001249</name>
</gene>
<evidence type="ECO:0000256" key="1">
    <source>
        <dbReference type="SAM" id="MobiDB-lite"/>
    </source>
</evidence>
<dbReference type="Proteomes" id="UP001251528">
    <property type="component" value="Unassembled WGS sequence"/>
</dbReference>
<dbReference type="AlphaFoldDB" id="A0AAJ0CXH4"/>
<comment type="caution">
    <text evidence="2">The sequence shown here is derived from an EMBL/GenBank/DDBJ whole genome shotgun (WGS) entry which is preliminary data.</text>
</comment>
<evidence type="ECO:0000313" key="3">
    <source>
        <dbReference type="Proteomes" id="UP001251528"/>
    </source>
</evidence>
<protein>
    <submittedName>
        <fullName evidence="2">Uncharacterized protein</fullName>
    </submittedName>
</protein>
<keyword evidence="3" id="KW-1185">Reference proteome</keyword>
<proteinExistence type="predicted"/>
<feature type="compositionally biased region" description="Basic and acidic residues" evidence="1">
    <location>
        <begin position="87"/>
        <end position="120"/>
    </location>
</feature>
<accession>A0AAJ0CXH4</accession>
<sequence length="120" mass="12727">MLTRTAALLRTPTLLMRTAHPRAFHTSPVAAIDEATKRSAEEAGEIITGGGEGTKGRTAGGKDLHSTAPGAPGKPKVSNFSTPGEPGEDKKLTKEQQREVDEHNREFEKTHGRVEGSKGG</sequence>
<dbReference type="EMBL" id="JASWJB010000012">
    <property type="protein sequence ID" value="KAK2612797.1"/>
    <property type="molecule type" value="Genomic_DNA"/>
</dbReference>
<organism evidence="2 3">
    <name type="scientific">Conoideocrella luteorostrata</name>
    <dbReference type="NCBI Taxonomy" id="1105319"/>
    <lineage>
        <taxon>Eukaryota</taxon>
        <taxon>Fungi</taxon>
        <taxon>Dikarya</taxon>
        <taxon>Ascomycota</taxon>
        <taxon>Pezizomycotina</taxon>
        <taxon>Sordariomycetes</taxon>
        <taxon>Hypocreomycetidae</taxon>
        <taxon>Hypocreales</taxon>
        <taxon>Clavicipitaceae</taxon>
        <taxon>Conoideocrella</taxon>
    </lineage>
</organism>
<evidence type="ECO:0000313" key="2">
    <source>
        <dbReference type="EMBL" id="KAK2612797.1"/>
    </source>
</evidence>
<feature type="region of interest" description="Disordered" evidence="1">
    <location>
        <begin position="35"/>
        <end position="120"/>
    </location>
</feature>
<reference evidence="2" key="1">
    <citation type="submission" date="2023-06" db="EMBL/GenBank/DDBJ databases">
        <title>Conoideocrella luteorostrata (Hypocreales: Clavicipitaceae), a potential biocontrol fungus for elongate hemlock scale in United States Christmas tree production areas.</title>
        <authorList>
            <person name="Barrett H."/>
            <person name="Lovett B."/>
            <person name="Macias A.M."/>
            <person name="Stajich J.E."/>
            <person name="Kasson M.T."/>
        </authorList>
    </citation>
    <scope>NUCLEOTIDE SEQUENCE</scope>
    <source>
        <strain evidence="2">ARSEF 14590</strain>
    </source>
</reference>
<name>A0AAJ0CXH4_9HYPO</name>